<dbReference type="STRING" id="1123357.SAMN02745244_00089"/>
<name>A0A1M6A3V1_9ACTN</name>
<dbReference type="RefSeq" id="WP_073185335.1">
    <property type="nucleotide sequence ID" value="NZ_FQZG01000003.1"/>
</dbReference>
<evidence type="ECO:0000313" key="2">
    <source>
        <dbReference type="Proteomes" id="UP000184512"/>
    </source>
</evidence>
<evidence type="ECO:0008006" key="3">
    <source>
        <dbReference type="Google" id="ProtNLM"/>
    </source>
</evidence>
<dbReference type="OrthoDB" id="3295834at2"/>
<evidence type="ECO:0000313" key="1">
    <source>
        <dbReference type="EMBL" id="SHI31181.1"/>
    </source>
</evidence>
<organism evidence="1 2">
    <name type="scientific">Tessaracoccus bendigoensis DSM 12906</name>
    <dbReference type="NCBI Taxonomy" id="1123357"/>
    <lineage>
        <taxon>Bacteria</taxon>
        <taxon>Bacillati</taxon>
        <taxon>Actinomycetota</taxon>
        <taxon>Actinomycetes</taxon>
        <taxon>Propionibacteriales</taxon>
        <taxon>Propionibacteriaceae</taxon>
        <taxon>Tessaracoccus</taxon>
    </lineage>
</organism>
<dbReference type="EMBL" id="FQZG01000003">
    <property type="protein sequence ID" value="SHI31181.1"/>
    <property type="molecule type" value="Genomic_DNA"/>
</dbReference>
<reference evidence="1 2" key="1">
    <citation type="submission" date="2016-11" db="EMBL/GenBank/DDBJ databases">
        <authorList>
            <person name="Jaros S."/>
            <person name="Januszkiewicz K."/>
            <person name="Wedrychowicz H."/>
        </authorList>
    </citation>
    <scope>NUCLEOTIDE SEQUENCE [LARGE SCALE GENOMIC DNA]</scope>
    <source>
        <strain evidence="1 2">DSM 12906</strain>
    </source>
</reference>
<proteinExistence type="predicted"/>
<sequence length="131" mass="14115">MLALTLALDLAAAGLAWRPRPGDRFVVRRAEMCDEVFHLADMVIEARHLASGTVFSFNGTTEWALDSVPQSETVWLPGETQLRVALGSAFVSLVRADGGFVVTLKDGSRHRDPDAENAYALALLAHLSAAP</sequence>
<protein>
    <recommendedName>
        <fullName evidence="3">Pilus assembly protein CpaE</fullName>
    </recommendedName>
</protein>
<gene>
    <name evidence="1" type="ORF">SAMN02745244_00089</name>
</gene>
<dbReference type="AlphaFoldDB" id="A0A1M6A3V1"/>
<dbReference type="Proteomes" id="UP000184512">
    <property type="component" value="Unassembled WGS sequence"/>
</dbReference>
<accession>A0A1M6A3V1</accession>
<keyword evidence="2" id="KW-1185">Reference proteome</keyword>